<gene>
    <name evidence="15" type="ORF">QO015_003185</name>
</gene>
<dbReference type="InterPro" id="IPR036291">
    <property type="entry name" value="NAD(P)-bd_dom_sf"/>
</dbReference>
<dbReference type="PANTHER" id="PTHR43078">
    <property type="entry name" value="UDP-GLUCURONIC ACID DECARBOXYLASE-RELATED"/>
    <property type="match status" value="1"/>
</dbReference>
<feature type="domain" description="NAD(P)-binding" evidence="14">
    <location>
        <begin position="8"/>
        <end position="304"/>
    </location>
</feature>
<keyword evidence="13 15" id="KW-0456">Lyase</keyword>
<dbReference type="GO" id="GO:0048040">
    <property type="term" value="F:UDP-glucuronate decarboxylase activity"/>
    <property type="evidence" value="ECO:0007669"/>
    <property type="project" value="UniProtKB-EC"/>
</dbReference>
<protein>
    <recommendedName>
        <fullName evidence="5">UDP-glucuronate decarboxylase</fullName>
        <ecNumber evidence="5">4.1.1.35</ecNumber>
    </recommendedName>
</protein>
<evidence type="ECO:0000256" key="12">
    <source>
        <dbReference type="ARBA" id="ARBA00023136"/>
    </source>
</evidence>
<comment type="pathway">
    <text evidence="3">Nucleotide-sugar biosynthesis; UDP-alpha-D-xylose biosynthesis; UDP-alpha-D-xylose from UDP-alpha-D-glucuronate: step 1/1.</text>
</comment>
<dbReference type="Pfam" id="PF16363">
    <property type="entry name" value="GDP_Man_Dehyd"/>
    <property type="match status" value="1"/>
</dbReference>
<evidence type="ECO:0000256" key="7">
    <source>
        <dbReference type="ARBA" id="ARBA00022793"/>
    </source>
</evidence>
<dbReference type="EMBL" id="JAUSWJ010000001">
    <property type="protein sequence ID" value="MDQ0517572.1"/>
    <property type="molecule type" value="Genomic_DNA"/>
</dbReference>
<evidence type="ECO:0000256" key="1">
    <source>
        <dbReference type="ARBA" id="ARBA00001911"/>
    </source>
</evidence>
<evidence type="ECO:0000256" key="4">
    <source>
        <dbReference type="ARBA" id="ARBA00007505"/>
    </source>
</evidence>
<keyword evidence="11" id="KW-0333">Golgi apparatus</keyword>
<comment type="similarity">
    <text evidence="4">Belongs to the NAD(P)-dependent epimerase/dehydratase family. UDP-glucuronic acid decarboxylase subfamily.</text>
</comment>
<evidence type="ECO:0000256" key="10">
    <source>
        <dbReference type="ARBA" id="ARBA00023027"/>
    </source>
</evidence>
<keyword evidence="12" id="KW-0472">Membrane</keyword>
<dbReference type="SUPFAM" id="SSF51735">
    <property type="entry name" value="NAD(P)-binding Rossmann-fold domains"/>
    <property type="match status" value="1"/>
</dbReference>
<comment type="subcellular location">
    <subcellularLocation>
        <location evidence="2">Golgi apparatus</location>
        <location evidence="2">Golgi stack membrane</location>
        <topology evidence="2">Single-pass type II membrane protein</topology>
    </subcellularLocation>
</comment>
<dbReference type="Proteomes" id="UP001223743">
    <property type="component" value="Unassembled WGS sequence"/>
</dbReference>
<sequence length="355" mass="39596">MHDRKPALVTGGAGFLGSFLCERLLREGHDVICADNYFTGSRENIQHLLDDPHFEFIRHDVTFPLYLEVDEIYNLACPASPVHYQFDPVQTVKTNVHGAINMLGLAKRTGARIFQASTSEVYGDPAVHPQTESYRGSVNPIGPRACYDEGKRCAETLFFDYHRQYGVDIRVARIFNTYGPRMHPDDGRVVSNFIVQALRNEPITIFGDGSQTRSFCYVDDLIEGFIRLMAAPDDVTGPINLGNPAEFEVRQLAEMVVAMIGSRSPIVYKPLPTDDPTRRKPDITRATQQLGWQPTVPLHEGLARTIAYFDKKLSSAVVDMRWHARPAHEPALSLVGNGAYALRDAAVADIARLPT</sequence>
<keyword evidence="9" id="KW-1133">Transmembrane helix</keyword>
<evidence type="ECO:0000256" key="6">
    <source>
        <dbReference type="ARBA" id="ARBA00022692"/>
    </source>
</evidence>
<keyword evidence="6" id="KW-0812">Transmembrane</keyword>
<dbReference type="CDD" id="cd05230">
    <property type="entry name" value="UGD_SDR_e"/>
    <property type="match status" value="1"/>
</dbReference>
<comment type="caution">
    <text evidence="15">The sequence shown here is derived from an EMBL/GenBank/DDBJ whole genome shotgun (WGS) entry which is preliminary data.</text>
</comment>
<dbReference type="EC" id="4.1.1.35" evidence="5"/>
<evidence type="ECO:0000256" key="11">
    <source>
        <dbReference type="ARBA" id="ARBA00023034"/>
    </source>
</evidence>
<comment type="cofactor">
    <cofactor evidence="1">
        <name>NAD(+)</name>
        <dbReference type="ChEBI" id="CHEBI:57540"/>
    </cofactor>
</comment>
<keyword evidence="16" id="KW-1185">Reference proteome</keyword>
<evidence type="ECO:0000313" key="16">
    <source>
        <dbReference type="Proteomes" id="UP001223743"/>
    </source>
</evidence>
<proteinExistence type="inferred from homology"/>
<reference evidence="15 16" key="1">
    <citation type="submission" date="2023-07" db="EMBL/GenBank/DDBJ databases">
        <title>Genomic Encyclopedia of Type Strains, Phase IV (KMG-IV): sequencing the most valuable type-strain genomes for metagenomic binning, comparative biology and taxonomic classification.</title>
        <authorList>
            <person name="Goeker M."/>
        </authorList>
    </citation>
    <scope>NUCLEOTIDE SEQUENCE [LARGE SCALE GENOMIC DNA]</scope>
    <source>
        <strain evidence="15 16">B1-1</strain>
    </source>
</reference>
<keyword evidence="10" id="KW-0520">NAD</keyword>
<name>A0ABU0M9D0_9HYPH</name>
<evidence type="ECO:0000256" key="13">
    <source>
        <dbReference type="ARBA" id="ARBA00023239"/>
    </source>
</evidence>
<dbReference type="InterPro" id="IPR016040">
    <property type="entry name" value="NAD(P)-bd_dom"/>
</dbReference>
<evidence type="ECO:0000256" key="8">
    <source>
        <dbReference type="ARBA" id="ARBA00022968"/>
    </source>
</evidence>
<evidence type="ECO:0000256" key="3">
    <source>
        <dbReference type="ARBA" id="ARBA00005100"/>
    </source>
</evidence>
<evidence type="ECO:0000256" key="2">
    <source>
        <dbReference type="ARBA" id="ARBA00004447"/>
    </source>
</evidence>
<dbReference type="InterPro" id="IPR044516">
    <property type="entry name" value="UXS-like"/>
</dbReference>
<dbReference type="Gene3D" id="3.40.50.720">
    <property type="entry name" value="NAD(P)-binding Rossmann-like Domain"/>
    <property type="match status" value="1"/>
</dbReference>
<accession>A0ABU0M9D0</accession>
<dbReference type="PANTHER" id="PTHR43078:SF6">
    <property type="entry name" value="UDP-GLUCURONIC ACID DECARBOXYLASE 1"/>
    <property type="match status" value="1"/>
</dbReference>
<evidence type="ECO:0000256" key="9">
    <source>
        <dbReference type="ARBA" id="ARBA00022989"/>
    </source>
</evidence>
<organism evidence="15 16">
    <name type="scientific">Kaistia geumhonensis</name>
    <dbReference type="NCBI Taxonomy" id="410839"/>
    <lineage>
        <taxon>Bacteria</taxon>
        <taxon>Pseudomonadati</taxon>
        <taxon>Pseudomonadota</taxon>
        <taxon>Alphaproteobacteria</taxon>
        <taxon>Hyphomicrobiales</taxon>
        <taxon>Kaistiaceae</taxon>
        <taxon>Kaistia</taxon>
    </lineage>
</organism>
<dbReference type="RefSeq" id="WP_266283063.1">
    <property type="nucleotide sequence ID" value="NZ_JAPKNF010000002.1"/>
</dbReference>
<evidence type="ECO:0000259" key="14">
    <source>
        <dbReference type="Pfam" id="PF16363"/>
    </source>
</evidence>
<evidence type="ECO:0000256" key="5">
    <source>
        <dbReference type="ARBA" id="ARBA00012290"/>
    </source>
</evidence>
<keyword evidence="7" id="KW-0210">Decarboxylase</keyword>
<keyword evidence="8" id="KW-0735">Signal-anchor</keyword>
<evidence type="ECO:0000313" key="15">
    <source>
        <dbReference type="EMBL" id="MDQ0517572.1"/>
    </source>
</evidence>